<comment type="caution">
    <text evidence="2">The sequence shown here is derived from an EMBL/GenBank/DDBJ whole genome shotgun (WGS) entry which is preliminary data.</text>
</comment>
<keyword evidence="4" id="KW-1185">Reference proteome</keyword>
<dbReference type="OrthoDB" id="10035594at2759"/>
<accession>A0A815CRP4</accession>
<dbReference type="EMBL" id="CAJOBC010030856">
    <property type="protein sequence ID" value="CAF4089483.1"/>
    <property type="molecule type" value="Genomic_DNA"/>
</dbReference>
<protein>
    <recommendedName>
        <fullName evidence="1">Chitin-binding type-2 domain-containing protein</fullName>
    </recommendedName>
</protein>
<dbReference type="InterPro" id="IPR036508">
    <property type="entry name" value="Chitin-bd_dom_sf"/>
</dbReference>
<name>A0A815CRP4_9BILA</name>
<dbReference type="GO" id="GO:0008061">
    <property type="term" value="F:chitin binding"/>
    <property type="evidence" value="ECO:0007669"/>
    <property type="project" value="InterPro"/>
</dbReference>
<evidence type="ECO:0000259" key="1">
    <source>
        <dbReference type="PROSITE" id="PS50940"/>
    </source>
</evidence>
<dbReference type="Gene3D" id="2.170.140.10">
    <property type="entry name" value="Chitin binding domain"/>
    <property type="match status" value="1"/>
</dbReference>
<reference evidence="2" key="1">
    <citation type="submission" date="2021-02" db="EMBL/GenBank/DDBJ databases">
        <authorList>
            <person name="Nowell W R."/>
        </authorList>
    </citation>
    <scope>NUCLEOTIDE SEQUENCE</scope>
</reference>
<dbReference type="EMBL" id="CAJNOQ010011884">
    <property type="protein sequence ID" value="CAF1287203.1"/>
    <property type="molecule type" value="Genomic_DNA"/>
</dbReference>
<dbReference type="InterPro" id="IPR002557">
    <property type="entry name" value="Chitin-bd_dom"/>
</dbReference>
<dbReference type="Pfam" id="PF01607">
    <property type="entry name" value="CBM_14"/>
    <property type="match status" value="1"/>
</dbReference>
<feature type="domain" description="Chitin-binding type-2" evidence="1">
    <location>
        <begin position="1"/>
        <end position="53"/>
    </location>
</feature>
<dbReference type="Proteomes" id="UP000681722">
    <property type="component" value="Unassembled WGS sequence"/>
</dbReference>
<dbReference type="GO" id="GO:0005576">
    <property type="term" value="C:extracellular region"/>
    <property type="evidence" value="ECO:0007669"/>
    <property type="project" value="InterPro"/>
</dbReference>
<dbReference type="Proteomes" id="UP000663829">
    <property type="component" value="Unassembled WGS sequence"/>
</dbReference>
<evidence type="ECO:0000313" key="3">
    <source>
        <dbReference type="EMBL" id="CAF4089483.1"/>
    </source>
</evidence>
<dbReference type="AlphaFoldDB" id="A0A815CRP4"/>
<evidence type="ECO:0000313" key="4">
    <source>
        <dbReference type="Proteomes" id="UP000663829"/>
    </source>
</evidence>
<dbReference type="SUPFAM" id="SSF57625">
    <property type="entry name" value="Invertebrate chitin-binding proteins"/>
    <property type="match status" value="1"/>
</dbReference>
<evidence type="ECO:0000313" key="2">
    <source>
        <dbReference type="EMBL" id="CAF1287203.1"/>
    </source>
</evidence>
<dbReference type="SMART" id="SM00494">
    <property type="entry name" value="ChtBD2"/>
    <property type="match status" value="1"/>
</dbReference>
<sequence>MFPNPASPSSFYMCANGYAYLQQCPSTLVWSNDDQRCDYEENVVTTTTVECLSYEVSYNGHCYYLDGSGGRCAPYYSRASTDILSIIASKFIGKNYKSIISDNCCVWTSDTYQTFGMNADCNTMGPFKEGPLSPGGGCRNATNRHPKQLTFCGRD</sequence>
<organism evidence="2 4">
    <name type="scientific">Didymodactylos carnosus</name>
    <dbReference type="NCBI Taxonomy" id="1234261"/>
    <lineage>
        <taxon>Eukaryota</taxon>
        <taxon>Metazoa</taxon>
        <taxon>Spiralia</taxon>
        <taxon>Gnathifera</taxon>
        <taxon>Rotifera</taxon>
        <taxon>Eurotatoria</taxon>
        <taxon>Bdelloidea</taxon>
        <taxon>Philodinida</taxon>
        <taxon>Philodinidae</taxon>
        <taxon>Didymodactylos</taxon>
    </lineage>
</organism>
<dbReference type="PROSITE" id="PS50940">
    <property type="entry name" value="CHIT_BIND_II"/>
    <property type="match status" value="1"/>
</dbReference>
<proteinExistence type="predicted"/>
<gene>
    <name evidence="2" type="ORF">GPM918_LOCUS27849</name>
    <name evidence="3" type="ORF">SRO942_LOCUS28258</name>
</gene>